<feature type="transmembrane region" description="Helical" evidence="1">
    <location>
        <begin position="113"/>
        <end position="137"/>
    </location>
</feature>
<feature type="transmembrane region" description="Helical" evidence="1">
    <location>
        <begin position="144"/>
        <end position="164"/>
    </location>
</feature>
<feature type="transmembrane region" description="Helical" evidence="1">
    <location>
        <begin position="68"/>
        <end position="93"/>
    </location>
</feature>
<keyword evidence="1" id="KW-1133">Transmembrane helix</keyword>
<proteinExistence type="predicted"/>
<keyword evidence="1" id="KW-0812">Transmembrane</keyword>
<evidence type="ECO:0000313" key="2">
    <source>
        <dbReference type="Proteomes" id="UP000887574"/>
    </source>
</evidence>
<sequence length="213" mass="24007">MPQPHMLGAYNTFMGGVDRMDQNISNYRVSIKMAWGLYSISVVILALNRCIEIHSIDLADRLFGGRKAYLWMISPWIYSVLIFSTTIDIPPIYNTVWSVYLFRIDFRDEAPLAMLQSFLICFFLFITSSLYAVAGLIRVPNHMLMFATISVQICSVMLGKLIGWELARTKRNLGGIVSIRTPGTSFVTGEQRVSTFAGPRTRSRLPGPAQRLG</sequence>
<name>A0A915DQK4_9BILA</name>
<dbReference type="AlphaFoldDB" id="A0A915DQK4"/>
<keyword evidence="2" id="KW-1185">Reference proteome</keyword>
<dbReference type="WBParaSite" id="jg22483">
    <property type="protein sequence ID" value="jg22483"/>
    <property type="gene ID" value="jg22483"/>
</dbReference>
<feature type="transmembrane region" description="Helical" evidence="1">
    <location>
        <begin position="29"/>
        <end position="47"/>
    </location>
</feature>
<dbReference type="InterPro" id="IPR019425">
    <property type="entry name" value="7TM_GPCR_serpentine_rcpt_Srt"/>
</dbReference>
<evidence type="ECO:0000313" key="3">
    <source>
        <dbReference type="WBParaSite" id="jg22483"/>
    </source>
</evidence>
<organism evidence="2 3">
    <name type="scientific">Ditylenchus dipsaci</name>
    <dbReference type="NCBI Taxonomy" id="166011"/>
    <lineage>
        <taxon>Eukaryota</taxon>
        <taxon>Metazoa</taxon>
        <taxon>Ecdysozoa</taxon>
        <taxon>Nematoda</taxon>
        <taxon>Chromadorea</taxon>
        <taxon>Rhabditida</taxon>
        <taxon>Tylenchina</taxon>
        <taxon>Tylenchomorpha</taxon>
        <taxon>Sphaerularioidea</taxon>
        <taxon>Anguinidae</taxon>
        <taxon>Anguininae</taxon>
        <taxon>Ditylenchus</taxon>
    </lineage>
</organism>
<accession>A0A915DQK4</accession>
<dbReference type="Proteomes" id="UP000887574">
    <property type="component" value="Unplaced"/>
</dbReference>
<reference evidence="3" key="1">
    <citation type="submission" date="2022-11" db="UniProtKB">
        <authorList>
            <consortium name="WormBaseParasite"/>
        </authorList>
    </citation>
    <scope>IDENTIFICATION</scope>
</reference>
<dbReference type="Pfam" id="PF10321">
    <property type="entry name" value="7TM_GPCR_Srt"/>
    <property type="match status" value="1"/>
</dbReference>
<protein>
    <submittedName>
        <fullName evidence="3">ABC-2 type transporter domain-containing protein</fullName>
    </submittedName>
</protein>
<keyword evidence="1" id="KW-0472">Membrane</keyword>
<evidence type="ECO:0000256" key="1">
    <source>
        <dbReference type="SAM" id="Phobius"/>
    </source>
</evidence>